<accession>A0AAF0Y121</accession>
<dbReference type="PANTHER" id="PTHR34815">
    <property type="entry name" value="LYSINE ACETYLTRANSFERASE"/>
    <property type="match status" value="1"/>
</dbReference>
<name>A0AAF0Y121_9TREE</name>
<evidence type="ECO:0000313" key="1">
    <source>
        <dbReference type="EMBL" id="WOO78138.1"/>
    </source>
</evidence>
<protein>
    <recommendedName>
        <fullName evidence="3">N-acetyltransferase domain-containing protein</fullName>
    </recommendedName>
</protein>
<dbReference type="InterPro" id="IPR053013">
    <property type="entry name" value="LAT"/>
</dbReference>
<sequence length="400" mass="44792">MAATSALASPELYTLIHLTAVQRHAALRKNALSWTEAGSAEEREWLHAEEVTNGAQQPWVKDRAEGWGFDAWALVRRDDVADPHDFLSYVSTYRRPAIYLPPGASKPISTISYGVAGVHCPTEHRRKGHTTHMMRLLHYVLAAPEHLPPFPASWGAEPAVNGFRDARFSVLYSGIGKDFYDRCRQGDGAGSLPGWVAERERYMRFFTVEYADGVETEEHDEDGWEWLDRQQVNDLAPRVAEYMATKLGSVGKSDRTRLAILPSRGLFDIHALRYTLQPTAKPSPSFGLLLPAPAGSTSPLDRPFITYTFHEPEPPELPRERLMLNYVHRPELVPFRAVVAAARRQGAGAIELWGGWSAWDDAGKDLGARLEDRLEDEGVACLAQYGFGGDDKVEWEWAEQ</sequence>
<proteinExistence type="predicted"/>
<dbReference type="RefSeq" id="XP_062624170.1">
    <property type="nucleotide sequence ID" value="XM_062768186.1"/>
</dbReference>
<dbReference type="Proteomes" id="UP000827549">
    <property type="component" value="Chromosome 1"/>
</dbReference>
<dbReference type="PANTHER" id="PTHR34815:SF2">
    <property type="entry name" value="N-ACETYLTRANSFERASE DOMAIN-CONTAINING PROTEIN"/>
    <property type="match status" value="1"/>
</dbReference>
<dbReference type="GeneID" id="87804944"/>
<dbReference type="AlphaFoldDB" id="A0AAF0Y121"/>
<evidence type="ECO:0008006" key="3">
    <source>
        <dbReference type="Google" id="ProtNLM"/>
    </source>
</evidence>
<evidence type="ECO:0000313" key="2">
    <source>
        <dbReference type="Proteomes" id="UP000827549"/>
    </source>
</evidence>
<organism evidence="1 2">
    <name type="scientific">Vanrija pseudolonga</name>
    <dbReference type="NCBI Taxonomy" id="143232"/>
    <lineage>
        <taxon>Eukaryota</taxon>
        <taxon>Fungi</taxon>
        <taxon>Dikarya</taxon>
        <taxon>Basidiomycota</taxon>
        <taxon>Agaricomycotina</taxon>
        <taxon>Tremellomycetes</taxon>
        <taxon>Trichosporonales</taxon>
        <taxon>Trichosporonaceae</taxon>
        <taxon>Vanrija</taxon>
    </lineage>
</organism>
<keyword evidence="2" id="KW-1185">Reference proteome</keyword>
<gene>
    <name evidence="1" type="ORF">LOC62_01G001689</name>
</gene>
<dbReference type="EMBL" id="CP086714">
    <property type="protein sequence ID" value="WOO78138.1"/>
    <property type="molecule type" value="Genomic_DNA"/>
</dbReference>
<reference evidence="1" key="1">
    <citation type="submission" date="2023-10" db="EMBL/GenBank/DDBJ databases">
        <authorList>
            <person name="Noh H."/>
        </authorList>
    </citation>
    <scope>NUCLEOTIDE SEQUENCE</scope>
    <source>
        <strain evidence="1">DUCC4014</strain>
    </source>
</reference>